<dbReference type="InterPro" id="IPR036059">
    <property type="entry name" value="TldD/PmbA_sf"/>
</dbReference>
<keyword evidence="3" id="KW-1185">Reference proteome</keyword>
<accession>A0A9X4M4Q8</accession>
<dbReference type="GO" id="GO:0008237">
    <property type="term" value="F:metallopeptidase activity"/>
    <property type="evidence" value="ECO:0007669"/>
    <property type="project" value="InterPro"/>
</dbReference>
<comment type="caution">
    <text evidence="2">The sequence shown here is derived from an EMBL/GenBank/DDBJ whole genome shotgun (WGS) entry which is preliminary data.</text>
</comment>
<evidence type="ECO:0000313" key="2">
    <source>
        <dbReference type="EMBL" id="MDG3493622.1"/>
    </source>
</evidence>
<dbReference type="RefSeq" id="WP_009625669.1">
    <property type="nucleotide sequence ID" value="NZ_VBTY01000017.1"/>
</dbReference>
<dbReference type="Pfam" id="PF19289">
    <property type="entry name" value="PmbA_TldD_3rd"/>
    <property type="match status" value="1"/>
</dbReference>
<dbReference type="GO" id="GO:0006508">
    <property type="term" value="P:proteolysis"/>
    <property type="evidence" value="ECO:0007669"/>
    <property type="project" value="InterPro"/>
</dbReference>
<feature type="domain" description="Metalloprotease TldD/E C-terminal" evidence="1">
    <location>
        <begin position="237"/>
        <end position="459"/>
    </location>
</feature>
<proteinExistence type="predicted"/>
<organism evidence="2 3">
    <name type="scientific">Pseudanabaena catenata USMAC16</name>
    <dbReference type="NCBI Taxonomy" id="1855837"/>
    <lineage>
        <taxon>Bacteria</taxon>
        <taxon>Bacillati</taxon>
        <taxon>Cyanobacteriota</taxon>
        <taxon>Cyanophyceae</taxon>
        <taxon>Pseudanabaenales</taxon>
        <taxon>Pseudanabaenaceae</taxon>
        <taxon>Pseudanabaena</taxon>
    </lineage>
</organism>
<dbReference type="AlphaFoldDB" id="A0A9X4M4Q8"/>
<name>A0A9X4M4Q8_9CYAN</name>
<dbReference type="PANTHER" id="PTHR43666:SF1">
    <property type="entry name" value="CONSERVED PROTEIN"/>
    <property type="match status" value="1"/>
</dbReference>
<dbReference type="SUPFAM" id="SSF111283">
    <property type="entry name" value="Putative modulator of DNA gyrase, PmbA/TldD"/>
    <property type="match status" value="1"/>
</dbReference>
<dbReference type="InterPro" id="IPR045569">
    <property type="entry name" value="Metalloprtase-TldD/E_C"/>
</dbReference>
<dbReference type="EMBL" id="VBTY01000017">
    <property type="protein sequence ID" value="MDG3493622.1"/>
    <property type="molecule type" value="Genomic_DNA"/>
</dbReference>
<gene>
    <name evidence="2" type="ORF">FEV09_03535</name>
</gene>
<sequence>MDKLMGRHLEEQSLEDVFDRLTDRLITSLYSSEYLTISLESERSQFTRFNKAKVRQSGFVADGNITISLISNQREAYAEFPFTGNLDHDTTCAIASLDYLRQEVAQIPENPYLVIPENQGSSREVYQGSLLDTEEAIAAILTPVITPAHSTVDFAGLYASGLIIRANANSAGQRHWFATDSFFVDYSMFVQTNSGEKAVKGIYAGKEWQPENYHFQINRSKEQLAALQRPSKTLERGQYHTYFAPAAASDLLGFIANSVGESSLQQSSSALLKLKNQEKKLSPLLSLSENFTYGNVPRFNSIGEVAPEFLPVIAHGNLVNTLISSRSAKEYNKEANGASVGESMRSPEVSAGSLAAANILKQLDTGLYLSNLHYLNWSDRTGGRITGMTRYACFWVDQGELIAPIENLRFDDSIYNFLGKNLEELTDFREFIPNVSTYEKRSLGGILVPGMLVKDFTFTL</sequence>
<protein>
    <submittedName>
        <fullName evidence="2">Metallopeptidase TldD-related protein</fullName>
    </submittedName>
</protein>
<dbReference type="PANTHER" id="PTHR43666">
    <property type="entry name" value="TLDD PROTEIN"/>
    <property type="match status" value="1"/>
</dbReference>
<dbReference type="Proteomes" id="UP001152872">
    <property type="component" value="Unassembled WGS sequence"/>
</dbReference>
<reference evidence="2" key="1">
    <citation type="submission" date="2019-05" db="EMBL/GenBank/DDBJ databases">
        <title>Whole genome sequencing of Pseudanabaena catenata USMAC16.</title>
        <authorList>
            <person name="Khan Z."/>
            <person name="Omar W.M."/>
            <person name="Convey P."/>
            <person name="Merican F."/>
            <person name="Najimudin N."/>
        </authorList>
    </citation>
    <scope>NUCLEOTIDE SEQUENCE</scope>
    <source>
        <strain evidence="2">USMAC16</strain>
    </source>
</reference>
<evidence type="ECO:0000259" key="1">
    <source>
        <dbReference type="Pfam" id="PF19289"/>
    </source>
</evidence>
<evidence type="ECO:0000313" key="3">
    <source>
        <dbReference type="Proteomes" id="UP001152872"/>
    </source>
</evidence>